<evidence type="ECO:0000256" key="1">
    <source>
        <dbReference type="ARBA" id="ARBA00009437"/>
    </source>
</evidence>
<dbReference type="Pfam" id="PF00126">
    <property type="entry name" value="HTH_1"/>
    <property type="match status" value="1"/>
</dbReference>
<dbReference type="AlphaFoldDB" id="Q12M05"/>
<evidence type="ECO:0000313" key="6">
    <source>
        <dbReference type="EMBL" id="ABE55521.1"/>
    </source>
</evidence>
<dbReference type="SUPFAM" id="SSF46785">
    <property type="entry name" value="Winged helix' DNA-binding domain"/>
    <property type="match status" value="1"/>
</dbReference>
<dbReference type="GO" id="GO:0003700">
    <property type="term" value="F:DNA-binding transcription factor activity"/>
    <property type="evidence" value="ECO:0007669"/>
    <property type="project" value="InterPro"/>
</dbReference>
<dbReference type="InterPro" id="IPR037402">
    <property type="entry name" value="YidZ_PBP2"/>
</dbReference>
<dbReference type="InterPro" id="IPR005119">
    <property type="entry name" value="LysR_subst-bd"/>
</dbReference>
<dbReference type="CDD" id="cd08417">
    <property type="entry name" value="PBP2_Nitroaromatics_like"/>
    <property type="match status" value="1"/>
</dbReference>
<evidence type="ECO:0000256" key="3">
    <source>
        <dbReference type="ARBA" id="ARBA00023125"/>
    </source>
</evidence>
<keyword evidence="3" id="KW-0238">DNA-binding</keyword>
<dbReference type="InterPro" id="IPR036390">
    <property type="entry name" value="WH_DNA-bd_sf"/>
</dbReference>
<dbReference type="DNASU" id="4018733"/>
<dbReference type="EMBL" id="CP000302">
    <property type="protein sequence ID" value="ABE55521.1"/>
    <property type="molecule type" value="Genomic_DNA"/>
</dbReference>
<keyword evidence="7" id="KW-1185">Reference proteome</keyword>
<keyword evidence="4" id="KW-0804">Transcription</keyword>
<evidence type="ECO:0000256" key="2">
    <source>
        <dbReference type="ARBA" id="ARBA00023015"/>
    </source>
</evidence>
<feature type="domain" description="HTH lysR-type" evidence="5">
    <location>
        <begin position="8"/>
        <end position="65"/>
    </location>
</feature>
<proteinExistence type="inferred from homology"/>
<dbReference type="PANTHER" id="PTHR30118:SF6">
    <property type="entry name" value="HTH-TYPE TRANSCRIPTIONAL REGULATOR LEUO"/>
    <property type="match status" value="1"/>
</dbReference>
<sequence>MSAGMSKLDLNLLVIFDAIMKEQSISAAAEQLAMTQPSVSNAVARMRHNWKDPLFIKQGRGIKPSPFALALWQQVASPLEQIRSAVSSKTFNAAHSERTFRIAITDGTSGLFWPALRRHLERHAPKINLHAVPYKLDGEALLVNAEVDLVLDYYENRHPQILSQHLFDNQFVCVMAKAHALSEKTLTLDDFAAAEHLLVSLSGDASGTVDRKLAQLGHSRRIAMTVNSFASAKTLIEESRLISTLPYSIIASWQSLDKLTVKTLPFTVPSVPISMAWHSRNDASISLRWLREAIVDIVKTQPQRFNNEN</sequence>
<organism evidence="6 7">
    <name type="scientific">Shewanella denitrificans (strain OS217 / ATCC BAA-1090 / DSM 15013)</name>
    <dbReference type="NCBI Taxonomy" id="318161"/>
    <lineage>
        <taxon>Bacteria</taxon>
        <taxon>Pseudomonadati</taxon>
        <taxon>Pseudomonadota</taxon>
        <taxon>Gammaproteobacteria</taxon>
        <taxon>Alteromonadales</taxon>
        <taxon>Shewanellaceae</taxon>
        <taxon>Shewanella</taxon>
    </lineage>
</organism>
<dbReference type="Proteomes" id="UP000001982">
    <property type="component" value="Chromosome"/>
</dbReference>
<keyword evidence="2" id="KW-0805">Transcription regulation</keyword>
<dbReference type="HOGENOM" id="CLU_039613_39_0_6"/>
<dbReference type="InterPro" id="IPR000847">
    <property type="entry name" value="LysR_HTH_N"/>
</dbReference>
<dbReference type="eggNOG" id="COG0583">
    <property type="taxonomic scope" value="Bacteria"/>
</dbReference>
<gene>
    <name evidence="6" type="ordered locus">Sden_2241</name>
</gene>
<dbReference type="Gene3D" id="1.10.10.10">
    <property type="entry name" value="Winged helix-like DNA-binding domain superfamily/Winged helix DNA-binding domain"/>
    <property type="match status" value="1"/>
</dbReference>
<dbReference type="InterPro" id="IPR050389">
    <property type="entry name" value="LysR-type_TF"/>
</dbReference>
<evidence type="ECO:0000313" key="7">
    <source>
        <dbReference type="Proteomes" id="UP000001982"/>
    </source>
</evidence>
<accession>Q12M05</accession>
<dbReference type="KEGG" id="sdn:Sden_2241"/>
<dbReference type="Gene3D" id="3.40.190.10">
    <property type="entry name" value="Periplasmic binding protein-like II"/>
    <property type="match status" value="2"/>
</dbReference>
<comment type="similarity">
    <text evidence="1">Belongs to the LysR transcriptional regulatory family.</text>
</comment>
<evidence type="ECO:0000256" key="4">
    <source>
        <dbReference type="ARBA" id="ARBA00023163"/>
    </source>
</evidence>
<dbReference type="PANTHER" id="PTHR30118">
    <property type="entry name" value="HTH-TYPE TRANSCRIPTIONAL REGULATOR LEUO-RELATED"/>
    <property type="match status" value="1"/>
</dbReference>
<evidence type="ECO:0000259" key="5">
    <source>
        <dbReference type="PROSITE" id="PS50931"/>
    </source>
</evidence>
<dbReference type="GO" id="GO:0003677">
    <property type="term" value="F:DNA binding"/>
    <property type="evidence" value="ECO:0007669"/>
    <property type="project" value="UniProtKB-KW"/>
</dbReference>
<dbReference type="PROSITE" id="PS50931">
    <property type="entry name" value="HTH_LYSR"/>
    <property type="match status" value="1"/>
</dbReference>
<dbReference type="SUPFAM" id="SSF53850">
    <property type="entry name" value="Periplasmic binding protein-like II"/>
    <property type="match status" value="1"/>
</dbReference>
<dbReference type="InterPro" id="IPR036388">
    <property type="entry name" value="WH-like_DNA-bd_sf"/>
</dbReference>
<dbReference type="Pfam" id="PF03466">
    <property type="entry name" value="LysR_substrate"/>
    <property type="match status" value="1"/>
</dbReference>
<name>Q12M05_SHEDO</name>
<dbReference type="STRING" id="318161.Sden_2241"/>
<protein>
    <submittedName>
        <fullName evidence="6">Transcriptional regulator</fullName>
    </submittedName>
</protein>
<reference evidence="6 7" key="1">
    <citation type="submission" date="2006-03" db="EMBL/GenBank/DDBJ databases">
        <title>Complete sequence of Shewanella denitrificans OS217.</title>
        <authorList>
            <consortium name="US DOE Joint Genome Institute"/>
            <person name="Copeland A."/>
            <person name="Lucas S."/>
            <person name="Lapidus A."/>
            <person name="Barry K."/>
            <person name="Detter J.C."/>
            <person name="Glavina del Rio T."/>
            <person name="Hammon N."/>
            <person name="Israni S."/>
            <person name="Dalin E."/>
            <person name="Tice H."/>
            <person name="Pitluck S."/>
            <person name="Brettin T."/>
            <person name="Bruce D."/>
            <person name="Han C."/>
            <person name="Tapia R."/>
            <person name="Gilna P."/>
            <person name="Kiss H."/>
            <person name="Schmutz J."/>
            <person name="Larimer F."/>
            <person name="Land M."/>
            <person name="Hauser L."/>
            <person name="Kyrpides N."/>
            <person name="Lykidis A."/>
            <person name="Richardson P."/>
        </authorList>
    </citation>
    <scope>NUCLEOTIDE SEQUENCE [LARGE SCALE GENOMIC DNA]</scope>
    <source>
        <strain evidence="7">OS217 / ATCC BAA-1090 / DSM 15013</strain>
    </source>
</reference>